<reference evidence="1" key="1">
    <citation type="submission" date="2020-07" db="EMBL/GenBank/DDBJ databases">
        <title>Genome sequences of bacteria associated with the marine, planktonic diatom Thalassiosira profunda strain ECT2AJA-044.</title>
        <authorList>
            <person name="Gargas C.B."/>
            <person name="Roberts W.R."/>
            <person name="Alverson A.J."/>
        </authorList>
    </citation>
    <scope>NUCLEOTIDE SEQUENCE</scope>
    <source>
        <strain evidence="1">ECT2AJA-044</strain>
    </source>
</reference>
<evidence type="ECO:0000313" key="1">
    <source>
        <dbReference type="EMBL" id="QTN35060.1"/>
    </source>
</evidence>
<gene>
    <name evidence="1" type="ORF">HZ995_11255</name>
</gene>
<accession>A0A975EN43</accession>
<proteinExistence type="predicted"/>
<dbReference type="EMBL" id="CP060010">
    <property type="protein sequence ID" value="QTN35060.1"/>
    <property type="molecule type" value="Genomic_DNA"/>
</dbReference>
<dbReference type="AlphaFoldDB" id="A0A975EN43"/>
<organism evidence="1 2">
    <name type="scientific">Cognatishimia activa</name>
    <dbReference type="NCBI Taxonomy" id="1715691"/>
    <lineage>
        <taxon>Bacteria</taxon>
        <taxon>Pseudomonadati</taxon>
        <taxon>Pseudomonadota</taxon>
        <taxon>Alphaproteobacteria</taxon>
        <taxon>Rhodobacterales</taxon>
        <taxon>Paracoccaceae</taxon>
        <taxon>Cognatishimia</taxon>
    </lineage>
</organism>
<sequence>MGKTLRYDSGAGVVELQINDLETWMSVDGAAAETFRTHVTKIAEGIYFISWLDERISGDHIVFNQNTMQVFDHVTSDQIRCEQIFEASCFGPAGGCMIDGFNSAPAGSN</sequence>
<name>A0A975EN43_9RHOB</name>
<protein>
    <submittedName>
        <fullName evidence="1">Uncharacterized protein</fullName>
    </submittedName>
</protein>
<dbReference type="RefSeq" id="WP_209355746.1">
    <property type="nucleotide sequence ID" value="NZ_CP060010.1"/>
</dbReference>
<dbReference type="Proteomes" id="UP000665026">
    <property type="component" value="Chromosome"/>
</dbReference>
<dbReference type="KEGG" id="cact:HZ995_11255"/>
<evidence type="ECO:0000313" key="2">
    <source>
        <dbReference type="Proteomes" id="UP000665026"/>
    </source>
</evidence>